<gene>
    <name evidence="1" type="ORF">DW712_23695</name>
</gene>
<comment type="caution">
    <text evidence="1">The sequence shown here is derived from an EMBL/GenBank/DDBJ whole genome shotgun (WGS) entry which is preliminary data.</text>
</comment>
<dbReference type="PROSITE" id="PS51257">
    <property type="entry name" value="PROKAR_LIPOPROTEIN"/>
    <property type="match status" value="1"/>
</dbReference>
<dbReference type="EMBL" id="QSKV01000025">
    <property type="protein sequence ID" value="RHE86978.1"/>
    <property type="molecule type" value="Genomic_DNA"/>
</dbReference>
<accession>A0A414KXZ0</accession>
<reference evidence="1 2" key="1">
    <citation type="submission" date="2018-08" db="EMBL/GenBank/DDBJ databases">
        <title>A genome reference for cultivated species of the human gut microbiota.</title>
        <authorList>
            <person name="Zou Y."/>
            <person name="Xue W."/>
            <person name="Luo G."/>
        </authorList>
    </citation>
    <scope>NUCLEOTIDE SEQUENCE [LARGE SCALE GENOMIC DNA]</scope>
    <source>
        <strain evidence="1 2">AM27-17</strain>
    </source>
</reference>
<name>A0A414KXZ0_9BACE</name>
<dbReference type="RefSeq" id="WP_118223926.1">
    <property type="nucleotide sequence ID" value="NZ_JADNIJ010000030.1"/>
</dbReference>
<proteinExistence type="predicted"/>
<organism evidence="1 2">
    <name type="scientific">Bacteroides intestinalis</name>
    <dbReference type="NCBI Taxonomy" id="329854"/>
    <lineage>
        <taxon>Bacteria</taxon>
        <taxon>Pseudomonadati</taxon>
        <taxon>Bacteroidota</taxon>
        <taxon>Bacteroidia</taxon>
        <taxon>Bacteroidales</taxon>
        <taxon>Bacteroidaceae</taxon>
        <taxon>Bacteroides</taxon>
    </lineage>
</organism>
<evidence type="ECO:0000313" key="2">
    <source>
        <dbReference type="Proteomes" id="UP000285650"/>
    </source>
</evidence>
<dbReference type="AlphaFoldDB" id="A0A414KXZ0"/>
<protein>
    <submittedName>
        <fullName evidence="1">Uncharacterized protein</fullName>
    </submittedName>
</protein>
<sequence>MKKILFLIISVLMVLGCSKENEEVVGHNRMSYEEFCNKYFSGYLVNDTTKLVNLTKEIKYNQDETTYFVGTKNQKLWIGLFDTKTKKCIKEYVSHDEFPLDFTYDLGYGKTEIAHMDYLNVNNLFETQKGFACSISSQYSLYTIYIFNSIQTKYYLYREYNVYKGLSEWYDNTFLMQYNINNENNTLCLNEVGEILFDGYMDRKILSLNYTPTNLKDYIYINYDNDYIFIKNGTLQNNEATSHKRLNLFSRTEDKEIFTCEFRNIKNNILEIYLILTGISGDILNKTYKVNIQTFELEQ</sequence>
<evidence type="ECO:0000313" key="1">
    <source>
        <dbReference type="EMBL" id="RHE86978.1"/>
    </source>
</evidence>
<dbReference type="Proteomes" id="UP000285650">
    <property type="component" value="Unassembled WGS sequence"/>
</dbReference>